<dbReference type="EMBL" id="CP139960">
    <property type="protein sequence ID" value="WQD37504.1"/>
    <property type="molecule type" value="Genomic_DNA"/>
</dbReference>
<evidence type="ECO:0000313" key="2">
    <source>
        <dbReference type="EMBL" id="WQD37504.1"/>
    </source>
</evidence>
<dbReference type="Pfam" id="PF16132">
    <property type="entry name" value="DUF4843"/>
    <property type="match status" value="1"/>
</dbReference>
<sequence>MNQYINILLSRKGCYLLCMVLFVTSCKKADPLTFDHAANVYFDLPQDQKDSISYTFAYDLAKASDTINIPVTISGKRISQDRFYTAYVEADSSSAIPGTHYKALEQQYTVRADEGRTVLPLIVYNRPDLEDSSRTIILKLRASGDFGIENPTIIKARVVLSARLEQPAWWSMWCGAYSRTKHQLFLIVTGITELSTVGLDAPKNLYIANLLTVMLNNPFDWVANNTGKGYVLEPVTAGNTDAYYFYTPLNPNKKIVLRKNSGSGRYFFIDENGQEVR</sequence>
<keyword evidence="1" id="KW-0732">Signal</keyword>
<accession>A0ABZ0W467</accession>
<dbReference type="InterPro" id="IPR032299">
    <property type="entry name" value="DUF4843"/>
</dbReference>
<keyword evidence="3" id="KW-1185">Reference proteome</keyword>
<organism evidence="2 3">
    <name type="scientific">Niabella yanshanensis</name>
    <dbReference type="NCBI Taxonomy" id="577386"/>
    <lineage>
        <taxon>Bacteria</taxon>
        <taxon>Pseudomonadati</taxon>
        <taxon>Bacteroidota</taxon>
        <taxon>Chitinophagia</taxon>
        <taxon>Chitinophagales</taxon>
        <taxon>Chitinophagaceae</taxon>
        <taxon>Niabella</taxon>
    </lineage>
</organism>
<feature type="signal peptide" evidence="1">
    <location>
        <begin position="1"/>
        <end position="29"/>
    </location>
</feature>
<evidence type="ECO:0000313" key="3">
    <source>
        <dbReference type="Proteomes" id="UP001325680"/>
    </source>
</evidence>
<dbReference type="RefSeq" id="WP_114791711.1">
    <property type="nucleotide sequence ID" value="NZ_CP139960.1"/>
</dbReference>
<name>A0ABZ0W467_9BACT</name>
<reference evidence="2 3" key="1">
    <citation type="submission" date="2023-12" db="EMBL/GenBank/DDBJ databases">
        <title>Genome sequencing and assembly of bacterial species from a model synthetic community.</title>
        <authorList>
            <person name="Hogle S.L."/>
        </authorList>
    </citation>
    <scope>NUCLEOTIDE SEQUENCE [LARGE SCALE GENOMIC DNA]</scope>
    <source>
        <strain evidence="2 3">HAMBI_3031</strain>
    </source>
</reference>
<feature type="chain" id="PRO_5045663200" evidence="1">
    <location>
        <begin position="30"/>
        <end position="277"/>
    </location>
</feature>
<proteinExistence type="predicted"/>
<gene>
    <name evidence="2" type="ORF">U0035_17680</name>
</gene>
<protein>
    <submittedName>
        <fullName evidence="2">DUF4843 domain-containing protein</fullName>
    </submittedName>
</protein>
<dbReference type="Proteomes" id="UP001325680">
    <property type="component" value="Chromosome"/>
</dbReference>
<evidence type="ECO:0000256" key="1">
    <source>
        <dbReference type="SAM" id="SignalP"/>
    </source>
</evidence>